<keyword evidence="11 20" id="KW-0851">Voltage-gated channel</keyword>
<evidence type="ECO:0000256" key="18">
    <source>
        <dbReference type="ARBA" id="ARBA00029680"/>
    </source>
</evidence>
<dbReference type="Proteomes" id="UP000886611">
    <property type="component" value="Unassembled WGS sequence"/>
</dbReference>
<keyword evidence="10 20" id="KW-0106">Calcium</keyword>
<feature type="non-terminal residue" evidence="21">
    <location>
        <position position="1"/>
    </location>
</feature>
<dbReference type="PANTHER" id="PTHR15025">
    <property type="entry name" value="VOLTAGE-DEPENDENT CALCIUM CHANNEL GAMMA-1 SUBUNIT-RELATED"/>
    <property type="match status" value="1"/>
</dbReference>
<dbReference type="GO" id="GO:1990454">
    <property type="term" value="C:L-type voltage-gated calcium channel complex"/>
    <property type="evidence" value="ECO:0007669"/>
    <property type="project" value="TreeGrafter"/>
</dbReference>
<evidence type="ECO:0000313" key="22">
    <source>
        <dbReference type="Proteomes" id="UP000886611"/>
    </source>
</evidence>
<evidence type="ECO:0000256" key="12">
    <source>
        <dbReference type="ARBA" id="ARBA00022989"/>
    </source>
</evidence>
<evidence type="ECO:0000256" key="1">
    <source>
        <dbReference type="ARBA" id="ARBA00003367"/>
    </source>
</evidence>
<evidence type="ECO:0000256" key="8">
    <source>
        <dbReference type="ARBA" id="ARBA00022673"/>
    </source>
</evidence>
<keyword evidence="12 20" id="KW-1133">Transmembrane helix</keyword>
<feature type="transmembrane region" description="Helical" evidence="20">
    <location>
        <begin position="184"/>
        <end position="201"/>
    </location>
</feature>
<evidence type="ECO:0000256" key="16">
    <source>
        <dbReference type="ARBA" id="ARBA00023180"/>
    </source>
</evidence>
<reference evidence="21 22" key="1">
    <citation type="journal article" date="2021" name="Cell">
        <title>Tracing the genetic footprints of vertebrate landing in non-teleost ray-finned fishes.</title>
        <authorList>
            <person name="Bi X."/>
            <person name="Wang K."/>
            <person name="Yang L."/>
            <person name="Pan H."/>
            <person name="Jiang H."/>
            <person name="Wei Q."/>
            <person name="Fang M."/>
            <person name="Yu H."/>
            <person name="Zhu C."/>
            <person name="Cai Y."/>
            <person name="He Y."/>
            <person name="Gan X."/>
            <person name="Zeng H."/>
            <person name="Yu D."/>
            <person name="Zhu Y."/>
            <person name="Jiang H."/>
            <person name="Qiu Q."/>
            <person name="Yang H."/>
            <person name="Zhang Y.E."/>
            <person name="Wang W."/>
            <person name="Zhu M."/>
            <person name="He S."/>
            <person name="Zhang G."/>
        </authorList>
    </citation>
    <scope>NUCLEOTIDE SEQUENCE [LARGE SCALE GENOMIC DNA]</scope>
    <source>
        <strain evidence="21">Bchr_013</strain>
    </source>
</reference>
<evidence type="ECO:0000256" key="6">
    <source>
        <dbReference type="ARBA" id="ARBA00022475"/>
    </source>
</evidence>
<evidence type="ECO:0000256" key="19">
    <source>
        <dbReference type="ARBA" id="ARBA00046683"/>
    </source>
</evidence>
<dbReference type="PANTHER" id="PTHR15025:SF6">
    <property type="entry name" value="VOLTAGE-DEPENDENT CALCIUM CHANNEL GAMMA-6 SUBUNIT"/>
    <property type="match status" value="1"/>
</dbReference>
<evidence type="ECO:0000256" key="14">
    <source>
        <dbReference type="ARBA" id="ARBA00023136"/>
    </source>
</evidence>
<evidence type="ECO:0000313" key="21">
    <source>
        <dbReference type="EMBL" id="KAG2457873.1"/>
    </source>
</evidence>
<comment type="subcellular location">
    <subcellularLocation>
        <location evidence="2">Cell membrane</location>
        <location evidence="2">Sarcolemma</location>
        <topology evidence="2">Multi-pass membrane protein</topology>
    </subcellularLocation>
    <subcellularLocation>
        <location evidence="20">Membrane</location>
        <topology evidence="20">Multi-pass membrane protein</topology>
    </subcellularLocation>
</comment>
<dbReference type="Gene3D" id="1.20.140.150">
    <property type="match status" value="1"/>
</dbReference>
<dbReference type="AlphaFoldDB" id="A0A8X8BHM9"/>
<dbReference type="PRINTS" id="PR01792">
    <property type="entry name" value="VDCCGAMMA"/>
</dbReference>
<comment type="similarity">
    <text evidence="3 20">Belongs to the PMP-22/EMP/MP20 family. CACNG subfamily.</text>
</comment>
<keyword evidence="14 20" id="KW-0472">Membrane</keyword>
<dbReference type="GO" id="GO:0005246">
    <property type="term" value="F:calcium channel regulator activity"/>
    <property type="evidence" value="ECO:0007669"/>
    <property type="project" value="TreeGrafter"/>
</dbReference>
<dbReference type="InterPro" id="IPR004031">
    <property type="entry name" value="PMP22/EMP/MP20/Claudin"/>
</dbReference>
<name>A0A8X8BHM9_POLSE</name>
<keyword evidence="5 20" id="KW-0813">Transport</keyword>
<feature type="non-terminal residue" evidence="21">
    <location>
        <position position="262"/>
    </location>
</feature>
<evidence type="ECO:0000256" key="20">
    <source>
        <dbReference type="RuleBase" id="RU363085"/>
    </source>
</evidence>
<keyword evidence="13 20" id="KW-0406">Ion transport</keyword>
<dbReference type="EMBL" id="JAATIS010008546">
    <property type="protein sequence ID" value="KAG2457873.1"/>
    <property type="molecule type" value="Genomic_DNA"/>
</dbReference>
<evidence type="ECO:0000256" key="15">
    <source>
        <dbReference type="ARBA" id="ARBA00023157"/>
    </source>
</evidence>
<keyword evidence="8 20" id="KW-0107">Calcium channel</keyword>
<dbReference type="GO" id="GO:0005245">
    <property type="term" value="F:voltage-gated calcium channel activity"/>
    <property type="evidence" value="ECO:0007669"/>
    <property type="project" value="InterPro"/>
</dbReference>
<dbReference type="Pfam" id="PF13903">
    <property type="entry name" value="Claudin_2"/>
    <property type="match status" value="1"/>
</dbReference>
<evidence type="ECO:0000256" key="2">
    <source>
        <dbReference type="ARBA" id="ARBA00004415"/>
    </source>
</evidence>
<dbReference type="OrthoDB" id="8890470at2759"/>
<comment type="subunit">
    <text evidence="19 20">Component of a calcium channel complex consisting of a pore-forming alpha subunit (CACNA1S) and the ancillary subunits CACNB1 or CACNB2, CACNG1 and CACNA2D1. The channel complex contains alpha, beta, gamma and delta subunits in a 1:1:1:1 ratio, i.e. it contains either CACNB1 or CACNB2.</text>
</comment>
<feature type="transmembrane region" description="Helical" evidence="20">
    <location>
        <begin position="221"/>
        <end position="247"/>
    </location>
</feature>
<evidence type="ECO:0000256" key="5">
    <source>
        <dbReference type="ARBA" id="ARBA00022448"/>
    </source>
</evidence>
<sequence>MWSNFFMQEEESGGGRGAAGGVRGGFRTAAKRATGKSGLTDSQEGKIKLAFFVAIVGVTLTVLAVGTEFWVELSPPKNMYDNETCTSIHYGLWKKCLKKLWVSDIDQERDSCGPADLAGEANCSYFKFFTTGENAVLFHKSTKKDLHIAAAILALLSITFMILGSICITMALSKAVEFLLKPASFFFIIAGLLILISLEVFRQSVLALLDSDHTVLVQYALSWSVACGGAAGAVLIFGGICFIVLSLPRSTWKICLRQEEAS</sequence>
<keyword evidence="17 20" id="KW-0407">Ion channel</keyword>
<keyword evidence="22" id="KW-1185">Reference proteome</keyword>
<dbReference type="GO" id="GO:1902514">
    <property type="term" value="P:regulation of calcium ion transmembrane transport via high voltage-gated calcium channel"/>
    <property type="evidence" value="ECO:0007669"/>
    <property type="project" value="TreeGrafter"/>
</dbReference>
<evidence type="ECO:0000256" key="10">
    <source>
        <dbReference type="ARBA" id="ARBA00022837"/>
    </source>
</evidence>
<keyword evidence="9 20" id="KW-0812">Transmembrane</keyword>
<gene>
    <name evidence="21" type="primary">Cacng6</name>
    <name evidence="21" type="ORF">GTO96_0011798</name>
</gene>
<evidence type="ECO:0000256" key="4">
    <source>
        <dbReference type="ARBA" id="ARBA00019950"/>
    </source>
</evidence>
<keyword evidence="6" id="KW-1003">Cell membrane</keyword>
<evidence type="ECO:0000256" key="17">
    <source>
        <dbReference type="ARBA" id="ARBA00023303"/>
    </source>
</evidence>
<organism evidence="21 22">
    <name type="scientific">Polypterus senegalus</name>
    <name type="common">Senegal bichir</name>
    <dbReference type="NCBI Taxonomy" id="55291"/>
    <lineage>
        <taxon>Eukaryota</taxon>
        <taxon>Metazoa</taxon>
        <taxon>Chordata</taxon>
        <taxon>Craniata</taxon>
        <taxon>Vertebrata</taxon>
        <taxon>Euteleostomi</taxon>
        <taxon>Actinopterygii</taxon>
        <taxon>Polypteriformes</taxon>
        <taxon>Polypteridae</taxon>
        <taxon>Polypterus</taxon>
    </lineage>
</organism>
<keyword evidence="16" id="KW-0325">Glycoprotein</keyword>
<keyword evidence="7 20" id="KW-0109">Calcium transport</keyword>
<comment type="function">
    <text evidence="1 20">Regulatory subunit of the voltage-gated calcium channel that gives rise to L-type calcium currents in skeletal muscle. Regulates channel inactivation kinetics.</text>
</comment>
<dbReference type="InterPro" id="IPR005421">
    <property type="entry name" value="VDCC_g1su"/>
</dbReference>
<feature type="transmembrane region" description="Helical" evidence="20">
    <location>
        <begin position="148"/>
        <end position="172"/>
    </location>
</feature>
<keyword evidence="15" id="KW-1015">Disulfide bond</keyword>
<feature type="transmembrane region" description="Helical" evidence="20">
    <location>
        <begin position="49"/>
        <end position="71"/>
    </location>
</feature>
<dbReference type="PRINTS" id="PR01601">
    <property type="entry name" value="VDCCGAMMA1"/>
</dbReference>
<evidence type="ECO:0000256" key="3">
    <source>
        <dbReference type="ARBA" id="ARBA00007111"/>
    </source>
</evidence>
<evidence type="ECO:0000256" key="7">
    <source>
        <dbReference type="ARBA" id="ARBA00022568"/>
    </source>
</evidence>
<protein>
    <recommendedName>
        <fullName evidence="4 20">Voltage-dependent calcium channel gamma-1 subunit</fullName>
    </recommendedName>
    <alternativeName>
        <fullName evidence="18 20">Dihydropyridine-sensitive L-type, skeletal muscle calcium channel subunit gamma</fullName>
    </alternativeName>
</protein>
<evidence type="ECO:0000256" key="13">
    <source>
        <dbReference type="ARBA" id="ARBA00023065"/>
    </source>
</evidence>
<evidence type="ECO:0000256" key="9">
    <source>
        <dbReference type="ARBA" id="ARBA00022692"/>
    </source>
</evidence>
<accession>A0A8X8BHM9</accession>
<evidence type="ECO:0000256" key="11">
    <source>
        <dbReference type="ARBA" id="ARBA00022882"/>
    </source>
</evidence>
<comment type="caution">
    <text evidence="21">The sequence shown here is derived from an EMBL/GenBank/DDBJ whole genome shotgun (WGS) entry which is preliminary data.</text>
</comment>
<dbReference type="InterPro" id="IPR008368">
    <property type="entry name" value="VDCC_gsu"/>
</dbReference>
<proteinExistence type="inferred from homology"/>